<dbReference type="RefSeq" id="WP_265143577.1">
    <property type="nucleotide sequence ID" value="NZ_JAPCHZ010000001.1"/>
</dbReference>
<keyword evidence="3" id="KW-1185">Reference proteome</keyword>
<evidence type="ECO:0000313" key="3">
    <source>
        <dbReference type="Proteomes" id="UP001209107"/>
    </source>
</evidence>
<dbReference type="Proteomes" id="UP001209107">
    <property type="component" value="Unassembled WGS sequence"/>
</dbReference>
<dbReference type="Gene3D" id="3.90.1150.200">
    <property type="match status" value="1"/>
</dbReference>
<organism evidence="2 3">
    <name type="scientific">Kaistella yananensis</name>
    <dbReference type="NCBI Taxonomy" id="2989820"/>
    <lineage>
        <taxon>Bacteria</taxon>
        <taxon>Pseudomonadati</taxon>
        <taxon>Bacteroidota</taxon>
        <taxon>Flavobacteriia</taxon>
        <taxon>Flavobacteriales</taxon>
        <taxon>Weeksellaceae</taxon>
        <taxon>Chryseobacterium group</taxon>
        <taxon>Kaistella</taxon>
    </lineage>
</organism>
<evidence type="ECO:0000259" key="1">
    <source>
        <dbReference type="Pfam" id="PF08818"/>
    </source>
</evidence>
<dbReference type="SUPFAM" id="SSF159888">
    <property type="entry name" value="YdhG-like"/>
    <property type="match status" value="1"/>
</dbReference>
<reference evidence="2 3" key="1">
    <citation type="submission" date="2022-10" db="EMBL/GenBank/DDBJ databases">
        <title>Kaistella sp. BT-6-1-3.</title>
        <authorList>
            <person name="Ai J."/>
            <person name="Deng Z."/>
        </authorList>
    </citation>
    <scope>NUCLEOTIDE SEQUENCE [LARGE SCALE GENOMIC DNA]</scope>
    <source>
        <strain evidence="2 3">BT6-1-3</strain>
    </source>
</reference>
<name>A0ABT3JKS3_9FLAO</name>
<dbReference type="Pfam" id="PF08818">
    <property type="entry name" value="DUF1801"/>
    <property type="match status" value="1"/>
</dbReference>
<dbReference type="EMBL" id="JAPCHZ010000001">
    <property type="protein sequence ID" value="MCW4451387.1"/>
    <property type="molecule type" value="Genomic_DNA"/>
</dbReference>
<comment type="caution">
    <text evidence="2">The sequence shown here is derived from an EMBL/GenBank/DDBJ whole genome shotgun (WGS) entry which is preliminary data.</text>
</comment>
<sequence>MQIPAASIEEYLVNVPDERKEALTRLYKTISEHLPKGFQESLTYGMIGWSVPLETYPDGYHCTPNTPLPFINLASQKNFIALYHMGIYADPELLDWFVNEFPKHSKRKLDMGKSCIRFKKPEDIPFELIAELLQKMSPQEWISLYEKLYKKKK</sequence>
<feature type="domain" description="YdhG-like" evidence="1">
    <location>
        <begin position="19"/>
        <end position="135"/>
    </location>
</feature>
<proteinExistence type="predicted"/>
<dbReference type="InterPro" id="IPR014922">
    <property type="entry name" value="YdhG-like"/>
</dbReference>
<gene>
    <name evidence="2" type="ORF">OK344_04110</name>
</gene>
<protein>
    <submittedName>
        <fullName evidence="2">DUF1801 domain-containing protein</fullName>
    </submittedName>
</protein>
<evidence type="ECO:0000313" key="2">
    <source>
        <dbReference type="EMBL" id="MCW4451387.1"/>
    </source>
</evidence>
<accession>A0ABT3JKS3</accession>